<dbReference type="InterPro" id="IPR047268">
    <property type="entry name" value="PWWP_BS69"/>
</dbReference>
<dbReference type="PANTHER" id="PTHR46379:SF1">
    <property type="entry name" value="ZINC FINGER MYND DOMAIN-CONTAINING PROTEIN 11"/>
    <property type="match status" value="1"/>
</dbReference>
<keyword evidence="2" id="KW-0597">Phosphoprotein</keyword>
<name>A0A3S4QSU3_9ACAR</name>
<keyword evidence="5" id="KW-0862">Zinc</keyword>
<keyword evidence="4 9" id="KW-0863">Zinc-finger</keyword>
<dbReference type="EMBL" id="NCKU01003534">
    <property type="protein sequence ID" value="RWS07351.1"/>
    <property type="molecule type" value="Genomic_DNA"/>
</dbReference>
<evidence type="ECO:0000256" key="11">
    <source>
        <dbReference type="SAM" id="MobiDB-lite"/>
    </source>
</evidence>
<dbReference type="GO" id="GO:0005634">
    <property type="term" value="C:nucleus"/>
    <property type="evidence" value="ECO:0007669"/>
    <property type="project" value="UniProtKB-SubCell"/>
</dbReference>
<evidence type="ECO:0000256" key="1">
    <source>
        <dbReference type="ARBA" id="ARBA00004123"/>
    </source>
</evidence>
<evidence type="ECO:0000259" key="13">
    <source>
        <dbReference type="PROSITE" id="PS50865"/>
    </source>
</evidence>
<feature type="compositionally biased region" description="Basic and acidic residues" evidence="11">
    <location>
        <begin position="380"/>
        <end position="390"/>
    </location>
</feature>
<dbReference type="Gene3D" id="1.20.920.10">
    <property type="entry name" value="Bromodomain-like"/>
    <property type="match status" value="1"/>
</dbReference>
<evidence type="ECO:0000313" key="16">
    <source>
        <dbReference type="Proteomes" id="UP000285301"/>
    </source>
</evidence>
<dbReference type="PANTHER" id="PTHR46379">
    <property type="entry name" value="ZINC FINGER MYND DOMAIN-CONTAINING"/>
    <property type="match status" value="1"/>
</dbReference>
<feature type="coiled-coil region" evidence="10">
    <location>
        <begin position="759"/>
        <end position="831"/>
    </location>
</feature>
<evidence type="ECO:0000256" key="9">
    <source>
        <dbReference type="PROSITE-ProRule" id="PRU00134"/>
    </source>
</evidence>
<evidence type="ECO:0000256" key="8">
    <source>
        <dbReference type="ARBA" id="ARBA00023242"/>
    </source>
</evidence>
<feature type="region of interest" description="Disordered" evidence="11">
    <location>
        <begin position="380"/>
        <end position="442"/>
    </location>
</feature>
<reference evidence="15 16" key="1">
    <citation type="journal article" date="2018" name="Gigascience">
        <title>Genomes of trombidid mites reveal novel predicted allergens and laterally-transferred genes associated with secondary metabolism.</title>
        <authorList>
            <person name="Dong X."/>
            <person name="Chaisiri K."/>
            <person name="Xia D."/>
            <person name="Armstrong S.D."/>
            <person name="Fang Y."/>
            <person name="Donnelly M.J."/>
            <person name="Kadowaki T."/>
            <person name="McGarry J.W."/>
            <person name="Darby A.C."/>
            <person name="Makepeace B.L."/>
        </authorList>
    </citation>
    <scope>NUCLEOTIDE SEQUENCE [LARGE SCALE GENOMIC DNA]</scope>
    <source>
        <strain evidence="15">UoL-WK</strain>
    </source>
</reference>
<evidence type="ECO:0000256" key="7">
    <source>
        <dbReference type="ARBA" id="ARBA00023117"/>
    </source>
</evidence>
<feature type="domain" description="MYND-type" evidence="13">
    <location>
        <begin position="852"/>
        <end position="887"/>
    </location>
</feature>
<evidence type="ECO:0000259" key="12">
    <source>
        <dbReference type="PROSITE" id="PS50812"/>
    </source>
</evidence>
<organism evidence="15 16">
    <name type="scientific">Dinothrombium tinctorium</name>
    <dbReference type="NCBI Taxonomy" id="1965070"/>
    <lineage>
        <taxon>Eukaryota</taxon>
        <taxon>Metazoa</taxon>
        <taxon>Ecdysozoa</taxon>
        <taxon>Arthropoda</taxon>
        <taxon>Chelicerata</taxon>
        <taxon>Arachnida</taxon>
        <taxon>Acari</taxon>
        <taxon>Acariformes</taxon>
        <taxon>Trombidiformes</taxon>
        <taxon>Prostigmata</taxon>
        <taxon>Anystina</taxon>
        <taxon>Parasitengona</taxon>
        <taxon>Trombidioidea</taxon>
        <taxon>Trombidiidae</taxon>
        <taxon>Dinothrombium</taxon>
    </lineage>
</organism>
<dbReference type="Gene3D" id="2.30.30.140">
    <property type="match status" value="1"/>
</dbReference>
<feature type="compositionally biased region" description="Basic residues" evidence="11">
    <location>
        <begin position="409"/>
        <end position="435"/>
    </location>
</feature>
<sequence>MMAKENEQSSKNVSKCDEMSACGEQSITRRRAACPQTVQQLWDVIANVIRLKQPPNLEKIQAHMYKKYQIGSNECERHLQSAVNDRLVVKSNDVYSMPDENTILEDDGSDWYCFECHRPGDVLLCSSCWRVYHKCCPKDISFDDQNFVCFVCRQIANEKEACVGNKCVSLTELNTLLSYTYNRLMDKGRESLSNLQLTESDRLKHKFLLYMKVDLNDIQHKTREIKYKKLAEFEADCRSVVHCVNVIFGQRTAIAELAEQMLSDCIYDLNEIRQCSDCYKMSNETPGKYWFSTPCNPPHELVFAKQKGFPFWPAKVIKVDNGVYDVRFFGSFHERALVEKDCIRPITTSTTELKITKKSAQLARAFDELKKHQRLLEEMKQNEMDAIDSRSKKRGRGRISNSHKEPATKKRKTVRKTTQPKKRGRKKVLPRKKSPIFKSNLTPIKEETSFEAIEDNLVTEEESNQLSNESTIKNPTATENGVATNEVAEHCESPAKRRGGRQKGKAKSSLAKGSVNSNKNNIFTQTNKELLKPFYEDKKDVSPTTTAALIDAEVLTATDKSNEEKHFSSNGIETSAETESISSQESQESTLSLSKSRPARSLKPNSLIFTAGIQPISPHKHKKRGRLNINSNQKLPRTPKTPKLRVYGRRGRPPKIRDNLEPSVTIVNQVEHSKSSPLLSSLLNNTLHVPSYMTSPTTRTGKPKGRPRKYPLPSPAASILNISKRISENLLPPPPPPGTSCDCDEKYRKHFQNLEETLTTQHMLQLQKLTKELEEKDKEKLRLQIRLSAVQTENELLRSKNMSVANEMMLKKQIEEMREQHKQEISSIKRKQWVSESQNYSAHSATFFFIQCANCEKEAIYFCCWNTSYCSLECQQHDWHAEHKRNCRRVKH</sequence>
<dbReference type="GO" id="GO:0034243">
    <property type="term" value="P:regulation of transcription elongation by RNA polymerase II"/>
    <property type="evidence" value="ECO:0007669"/>
    <property type="project" value="InterPro"/>
</dbReference>
<evidence type="ECO:0000259" key="14">
    <source>
        <dbReference type="PROSITE" id="PS52014"/>
    </source>
</evidence>
<dbReference type="SUPFAM" id="SSF144232">
    <property type="entry name" value="HIT/MYND zinc finger-like"/>
    <property type="match status" value="1"/>
</dbReference>
<keyword evidence="3" id="KW-0479">Metal-binding</keyword>
<dbReference type="GO" id="GO:0006325">
    <property type="term" value="P:chromatin organization"/>
    <property type="evidence" value="ECO:0007669"/>
    <property type="project" value="UniProtKB-KW"/>
</dbReference>
<dbReference type="CDD" id="cd20159">
    <property type="entry name" value="PWWP_BS69"/>
    <property type="match status" value="1"/>
</dbReference>
<comment type="subcellular location">
    <subcellularLocation>
        <location evidence="1">Nucleus</location>
    </subcellularLocation>
</comment>
<comment type="caution">
    <text evidence="15">The sequence shown here is derived from an EMBL/GenBank/DDBJ whole genome shotgun (WGS) entry which is preliminary data.</text>
</comment>
<dbReference type="GO" id="GO:0008270">
    <property type="term" value="F:zinc ion binding"/>
    <property type="evidence" value="ECO:0007669"/>
    <property type="project" value="UniProtKB-KW"/>
</dbReference>
<feature type="domain" description="SAMD1-like winged helix (WH)" evidence="14">
    <location>
        <begin position="29"/>
        <end position="105"/>
    </location>
</feature>
<keyword evidence="16" id="KW-1185">Reference proteome</keyword>
<dbReference type="SMART" id="SM00293">
    <property type="entry name" value="PWWP"/>
    <property type="match status" value="1"/>
</dbReference>
<dbReference type="Proteomes" id="UP000285301">
    <property type="component" value="Unassembled WGS sequence"/>
</dbReference>
<dbReference type="SUPFAM" id="SSF57903">
    <property type="entry name" value="FYVE/PHD zinc finger"/>
    <property type="match status" value="1"/>
</dbReference>
<dbReference type="GO" id="GO:0009966">
    <property type="term" value="P:regulation of signal transduction"/>
    <property type="evidence" value="ECO:0007669"/>
    <property type="project" value="TreeGrafter"/>
</dbReference>
<evidence type="ECO:0000256" key="2">
    <source>
        <dbReference type="ARBA" id="ARBA00022553"/>
    </source>
</evidence>
<evidence type="ECO:0000256" key="5">
    <source>
        <dbReference type="ARBA" id="ARBA00022833"/>
    </source>
</evidence>
<dbReference type="Gene3D" id="6.10.140.2220">
    <property type="match status" value="1"/>
</dbReference>
<evidence type="ECO:0000313" key="15">
    <source>
        <dbReference type="EMBL" id="RWS07351.1"/>
    </source>
</evidence>
<feature type="compositionally biased region" description="Basic residues" evidence="11">
    <location>
        <begin position="640"/>
        <end position="654"/>
    </location>
</feature>
<dbReference type="PROSITE" id="PS50812">
    <property type="entry name" value="PWWP"/>
    <property type="match status" value="1"/>
</dbReference>
<dbReference type="Pfam" id="PF24324">
    <property type="entry name" value="MYND_ZMYND11_ZMYD8"/>
    <property type="match status" value="1"/>
</dbReference>
<feature type="compositionally biased region" description="Low complexity" evidence="11">
    <location>
        <begin position="572"/>
        <end position="594"/>
    </location>
</feature>
<dbReference type="Pfam" id="PF00855">
    <property type="entry name" value="PWWP"/>
    <property type="match status" value="1"/>
</dbReference>
<dbReference type="GO" id="GO:0003714">
    <property type="term" value="F:transcription corepressor activity"/>
    <property type="evidence" value="ECO:0007669"/>
    <property type="project" value="InterPro"/>
</dbReference>
<dbReference type="PROSITE" id="PS52014">
    <property type="entry name" value="SAMD1_WH"/>
    <property type="match status" value="1"/>
</dbReference>
<keyword evidence="6" id="KW-0156">Chromatin regulator</keyword>
<accession>A0A3S4QSU3</accession>
<protein>
    <submittedName>
        <fullName evidence="15">Zinc finger MYND domain-containing protein 11-like protein</fullName>
    </submittedName>
</protein>
<dbReference type="InterPro" id="IPR011011">
    <property type="entry name" value="Znf_FYVE_PHD"/>
</dbReference>
<evidence type="ECO:0000256" key="6">
    <source>
        <dbReference type="ARBA" id="ARBA00022853"/>
    </source>
</evidence>
<keyword evidence="10" id="KW-0175">Coiled coil</keyword>
<dbReference type="InterPro" id="IPR047269">
    <property type="entry name" value="ZMY11"/>
</dbReference>
<dbReference type="PROSITE" id="PS01360">
    <property type="entry name" value="ZF_MYND_1"/>
    <property type="match status" value="1"/>
</dbReference>
<evidence type="ECO:0000256" key="4">
    <source>
        <dbReference type="ARBA" id="ARBA00022771"/>
    </source>
</evidence>
<feature type="compositionally biased region" description="Basic residues" evidence="11">
    <location>
        <begin position="496"/>
        <end position="506"/>
    </location>
</feature>
<dbReference type="InterPro" id="IPR000313">
    <property type="entry name" value="PWWP_dom"/>
</dbReference>
<dbReference type="SUPFAM" id="SSF47370">
    <property type="entry name" value="Bromodomain"/>
    <property type="match status" value="1"/>
</dbReference>
<dbReference type="InterPro" id="IPR036427">
    <property type="entry name" value="Bromodomain-like_sf"/>
</dbReference>
<feature type="region of interest" description="Disordered" evidence="11">
    <location>
        <begin position="690"/>
        <end position="714"/>
    </location>
</feature>
<evidence type="ECO:0000256" key="3">
    <source>
        <dbReference type="ARBA" id="ARBA00022723"/>
    </source>
</evidence>
<proteinExistence type="predicted"/>
<dbReference type="AlphaFoldDB" id="A0A3S4QSU3"/>
<dbReference type="InterPro" id="IPR002893">
    <property type="entry name" value="Znf_MYND"/>
</dbReference>
<keyword evidence="7" id="KW-0103">Bromodomain</keyword>
<dbReference type="InterPro" id="IPR057053">
    <property type="entry name" value="MYND_ZMYND11_ZMYD8"/>
</dbReference>
<feature type="region of interest" description="Disordered" evidence="11">
    <location>
        <begin position="560"/>
        <end position="658"/>
    </location>
</feature>
<feature type="region of interest" description="Disordered" evidence="11">
    <location>
        <begin position="459"/>
        <end position="520"/>
    </location>
</feature>
<keyword evidence="8" id="KW-0539">Nucleus</keyword>
<dbReference type="GO" id="GO:0003677">
    <property type="term" value="F:DNA binding"/>
    <property type="evidence" value="ECO:0007669"/>
    <property type="project" value="InterPro"/>
</dbReference>
<dbReference type="STRING" id="1965070.A0A3S4QSU3"/>
<evidence type="ECO:0000256" key="10">
    <source>
        <dbReference type="SAM" id="Coils"/>
    </source>
</evidence>
<dbReference type="SUPFAM" id="SSF63748">
    <property type="entry name" value="Tudor/PWWP/MBT"/>
    <property type="match status" value="1"/>
</dbReference>
<feature type="compositionally biased region" description="Polar residues" evidence="11">
    <location>
        <begin position="464"/>
        <end position="483"/>
    </location>
</feature>
<dbReference type="InterPro" id="IPR048589">
    <property type="entry name" value="SAMD1-like_WH"/>
</dbReference>
<dbReference type="OrthoDB" id="6431559at2759"/>
<dbReference type="PROSITE" id="PS50865">
    <property type="entry name" value="ZF_MYND_2"/>
    <property type="match status" value="1"/>
</dbReference>
<gene>
    <name evidence="15" type="ORF">B4U79_00092</name>
</gene>
<feature type="domain" description="PWWP" evidence="12">
    <location>
        <begin position="298"/>
        <end position="349"/>
    </location>
</feature>